<dbReference type="Gene3D" id="2.170.140.10">
    <property type="entry name" value="Chitin binding domain"/>
    <property type="match status" value="1"/>
</dbReference>
<feature type="signal peptide" evidence="2">
    <location>
        <begin position="1"/>
        <end position="22"/>
    </location>
</feature>
<dbReference type="GeneID" id="129793004"/>
<dbReference type="VEuPathDB" id="VectorBase:LLONM1_001197"/>
<name>A0A1B0CDP8_LUTLO</name>
<dbReference type="GO" id="GO:0008061">
    <property type="term" value="F:chitin binding"/>
    <property type="evidence" value="ECO:0007669"/>
    <property type="project" value="InterPro"/>
</dbReference>
<dbReference type="InterPro" id="IPR036508">
    <property type="entry name" value="Chitin-bd_dom_sf"/>
</dbReference>
<proteinExistence type="predicted"/>
<evidence type="ECO:0000313" key="5">
    <source>
        <dbReference type="Proteomes" id="UP000092461"/>
    </source>
</evidence>
<evidence type="ECO:0000313" key="4">
    <source>
        <dbReference type="EnsemblMetazoa" id="LLOJ002468-PA"/>
    </source>
</evidence>
<dbReference type="AlphaFoldDB" id="A0A1B0CDP8"/>
<dbReference type="EMBL" id="AJWK01008112">
    <property type="status" value="NOT_ANNOTATED_CDS"/>
    <property type="molecule type" value="Genomic_DNA"/>
</dbReference>
<feature type="chain" id="PRO_5008405628" description="Chitin-binding type-2 domain-containing protein" evidence="2">
    <location>
        <begin position="23"/>
        <end position="608"/>
    </location>
</feature>
<evidence type="ECO:0000259" key="3">
    <source>
        <dbReference type="PROSITE" id="PS50940"/>
    </source>
</evidence>
<dbReference type="CTD" id="41986"/>
<organism evidence="4 5">
    <name type="scientific">Lutzomyia longipalpis</name>
    <name type="common">Sand fly</name>
    <dbReference type="NCBI Taxonomy" id="7200"/>
    <lineage>
        <taxon>Eukaryota</taxon>
        <taxon>Metazoa</taxon>
        <taxon>Ecdysozoa</taxon>
        <taxon>Arthropoda</taxon>
        <taxon>Hexapoda</taxon>
        <taxon>Insecta</taxon>
        <taxon>Pterygota</taxon>
        <taxon>Neoptera</taxon>
        <taxon>Endopterygota</taxon>
        <taxon>Diptera</taxon>
        <taxon>Nematocera</taxon>
        <taxon>Psychodoidea</taxon>
        <taxon>Psychodidae</taxon>
        <taxon>Lutzomyia</taxon>
        <taxon>Lutzomyia</taxon>
    </lineage>
</organism>
<accession>A0A1B0CDP8</accession>
<dbReference type="EMBL" id="AJWK01008113">
    <property type="status" value="NOT_ANNOTATED_CDS"/>
    <property type="molecule type" value="Genomic_DNA"/>
</dbReference>
<dbReference type="KEGG" id="lll:129793004"/>
<dbReference type="EMBL" id="AJWK01008114">
    <property type="status" value="NOT_ANNOTATED_CDS"/>
    <property type="molecule type" value="Genomic_DNA"/>
</dbReference>
<dbReference type="RefSeq" id="XP_055688504.1">
    <property type="nucleotide sequence ID" value="XM_055832529.1"/>
</dbReference>
<feature type="compositionally biased region" description="Low complexity" evidence="1">
    <location>
        <begin position="307"/>
        <end position="318"/>
    </location>
</feature>
<dbReference type="InterPro" id="IPR002557">
    <property type="entry name" value="Chitin-bd_dom"/>
</dbReference>
<feature type="domain" description="Chitin-binding type-2" evidence="3">
    <location>
        <begin position="45"/>
        <end position="103"/>
    </location>
</feature>
<sequence>MKLINFMGFCACLCILPATIFGQTFKGTPINHGPVGAHRVIPRTDFSCRGRPAGYYADIETGCEIYHMCDGLGRQFSYACPNTTLFQQRMLICDHWYMVNCSRAESNYAANLLIGQRDKPFVGEEEHELRTPRPDLLDRPYSPDYSGESFRRHFKTTPAIQNTISGRDSQPKASSGKTIESDGFLETANSNYQGPQILPIHWSTKNGNAAEATPSVRRDVKNEEFVPANRRVDEVAEVPADDGKAEIIVLPSPTGFSVPAKTVKAPPATPTPVKNASVKKPSLLYEPPFLLPDYNRNVRTQATVKATTPPNTPQIQNTGKPFTASGVKDPIVDKVSKVRNAPRTEPPVTATARVLSDNPFIANSLQTAKPTVVLQQTNKPATPAPSIVSQNPFIAKAVQTAKPTVGTQQLNSRPSPTLPLPSRELLPPRPDVRKHDDATTEGPPIYYEWKWAVPAYVLEPPKPLNDTAATAASRKQQGTAAPIPDKFAHNPFLSRAFQGKGGPSSSERSPTPRAFSAANNKGSTDKPKQQEPANDYNELKKTLLIPDFEFPLEKDVRPGFDQKEARNSFQLVIPTKSDKPWYGENPKCPDCHPAYLQPGTCEPCIRIR</sequence>
<feature type="compositionally biased region" description="Polar residues" evidence="1">
    <location>
        <begin position="467"/>
        <end position="479"/>
    </location>
</feature>
<feature type="region of interest" description="Disordered" evidence="1">
    <location>
        <begin position="467"/>
        <end position="534"/>
    </location>
</feature>
<dbReference type="PANTHER" id="PTHR22933:SF44">
    <property type="entry name" value="RE15157P"/>
    <property type="match status" value="1"/>
</dbReference>
<keyword evidence="5" id="KW-1185">Reference proteome</keyword>
<feature type="region of interest" description="Disordered" evidence="1">
    <location>
        <begin position="306"/>
        <end position="327"/>
    </location>
</feature>
<feature type="compositionally biased region" description="Low complexity" evidence="1">
    <location>
        <begin position="410"/>
        <end position="425"/>
    </location>
</feature>
<evidence type="ECO:0000256" key="1">
    <source>
        <dbReference type="SAM" id="MobiDB-lite"/>
    </source>
</evidence>
<dbReference type="VEuPathDB" id="VectorBase:LLOJ002468"/>
<dbReference type="Pfam" id="PF01607">
    <property type="entry name" value="CBM_14"/>
    <property type="match status" value="1"/>
</dbReference>
<dbReference type="PANTHER" id="PTHR22933">
    <property type="entry name" value="FI18007P1-RELATED"/>
    <property type="match status" value="1"/>
</dbReference>
<protein>
    <recommendedName>
        <fullName evidence="3">Chitin-binding type-2 domain-containing protein</fullName>
    </recommendedName>
</protein>
<dbReference type="OrthoDB" id="6379319at2759"/>
<dbReference type="InterPro" id="IPR052976">
    <property type="entry name" value="Scoloptoxin-like"/>
</dbReference>
<evidence type="ECO:0000256" key="2">
    <source>
        <dbReference type="SAM" id="SignalP"/>
    </source>
</evidence>
<dbReference type="SUPFAM" id="SSF57625">
    <property type="entry name" value="Invertebrate chitin-binding proteins"/>
    <property type="match status" value="1"/>
</dbReference>
<feature type="region of interest" description="Disordered" evidence="1">
    <location>
        <begin position="401"/>
        <end position="441"/>
    </location>
</feature>
<dbReference type="EnsemblMetazoa" id="LLOJ002468-RA">
    <property type="protein sequence ID" value="LLOJ002468-PA"/>
    <property type="gene ID" value="LLOJ002468"/>
</dbReference>
<dbReference type="GO" id="GO:0005576">
    <property type="term" value="C:extracellular region"/>
    <property type="evidence" value="ECO:0007669"/>
    <property type="project" value="InterPro"/>
</dbReference>
<keyword evidence="2" id="KW-0732">Signal</keyword>
<dbReference type="RefSeq" id="XP_055688511.1">
    <property type="nucleotide sequence ID" value="XM_055832536.1"/>
</dbReference>
<dbReference type="Proteomes" id="UP000092461">
    <property type="component" value="Unassembled WGS sequence"/>
</dbReference>
<reference evidence="4" key="1">
    <citation type="submission" date="2020-05" db="UniProtKB">
        <authorList>
            <consortium name="EnsemblMetazoa"/>
        </authorList>
    </citation>
    <scope>IDENTIFICATION</scope>
    <source>
        <strain evidence="4">Jacobina</strain>
    </source>
</reference>
<dbReference type="PROSITE" id="PS50940">
    <property type="entry name" value="CHIT_BIND_II"/>
    <property type="match status" value="1"/>
</dbReference>